<gene>
    <name evidence="2" type="ORF">HYH03_000268</name>
</gene>
<reference evidence="2" key="1">
    <citation type="journal article" date="2020" name="bioRxiv">
        <title>Comparative genomics of Chlamydomonas.</title>
        <authorList>
            <person name="Craig R.J."/>
            <person name="Hasan A.R."/>
            <person name="Ness R.W."/>
            <person name="Keightley P.D."/>
        </authorList>
    </citation>
    <scope>NUCLEOTIDE SEQUENCE</scope>
    <source>
        <strain evidence="2">CCAP 11/70</strain>
    </source>
</reference>
<dbReference type="AlphaFoldDB" id="A0A835YFI0"/>
<evidence type="ECO:0000313" key="3">
    <source>
        <dbReference type="Proteomes" id="UP000612055"/>
    </source>
</evidence>
<keyword evidence="3" id="KW-1185">Reference proteome</keyword>
<organism evidence="2 3">
    <name type="scientific">Edaphochlamys debaryana</name>
    <dbReference type="NCBI Taxonomy" id="47281"/>
    <lineage>
        <taxon>Eukaryota</taxon>
        <taxon>Viridiplantae</taxon>
        <taxon>Chlorophyta</taxon>
        <taxon>core chlorophytes</taxon>
        <taxon>Chlorophyceae</taxon>
        <taxon>CS clade</taxon>
        <taxon>Chlamydomonadales</taxon>
        <taxon>Chlamydomonadales incertae sedis</taxon>
        <taxon>Edaphochlamys</taxon>
    </lineage>
</organism>
<dbReference type="Proteomes" id="UP000612055">
    <property type="component" value="Unassembled WGS sequence"/>
</dbReference>
<evidence type="ECO:0000313" key="2">
    <source>
        <dbReference type="EMBL" id="KAG2501768.1"/>
    </source>
</evidence>
<sequence>MPAAVRFEPQDGDGEAVRAIAKPGTTYFALAPAGGVGSSTAPHVDALSELLARARVDQLPQPPPTPDTADPRPRPPTAGGKAAYLHGPGALGPSGPIAQALAEAARDAAAHTPRFSAVKLRFHLGKQLFFAPPSPDDVPVPLERLQGLGERCRGPVPVFSNVVPGAHVEPLVAWLTQGLGFTELPGKTAATVHVVNERLNVHYAIGLTFNEEGRVALSKVKSAATRCHYMALLGGPRELDLRLKLIAQVEDLRVDHAVQAAEAVVAACNAGGMAAFMGAAGDGADVDLPPDMRQDVGSGPPVGLKVSVKTVQQGRQWGRKGGGEAAPEDLPRHVEVTGTLPYMDEQLAALLQAAAGGEGAGSGAGAAVGAGAAGGGSPCGPAWAGGVLRAVVAFAEAVNVALA</sequence>
<protein>
    <submittedName>
        <fullName evidence="2">Uncharacterized protein</fullName>
    </submittedName>
</protein>
<comment type="caution">
    <text evidence="2">The sequence shown here is derived from an EMBL/GenBank/DDBJ whole genome shotgun (WGS) entry which is preliminary data.</text>
</comment>
<feature type="region of interest" description="Disordered" evidence="1">
    <location>
        <begin position="58"/>
        <end position="89"/>
    </location>
</feature>
<evidence type="ECO:0000256" key="1">
    <source>
        <dbReference type="SAM" id="MobiDB-lite"/>
    </source>
</evidence>
<proteinExistence type="predicted"/>
<dbReference type="EMBL" id="JAEHOE010000001">
    <property type="protein sequence ID" value="KAG2501768.1"/>
    <property type="molecule type" value="Genomic_DNA"/>
</dbReference>
<accession>A0A835YFI0</accession>
<name>A0A835YFI0_9CHLO</name>
<dbReference type="OrthoDB" id="548093at2759"/>